<evidence type="ECO:0000313" key="10">
    <source>
        <dbReference type="EMBL" id="PSK34570.1"/>
    </source>
</evidence>
<dbReference type="Proteomes" id="UP000243723">
    <property type="component" value="Unassembled WGS sequence"/>
</dbReference>
<comment type="caution">
    <text evidence="10">The sequence shown here is derived from an EMBL/GenBank/DDBJ whole genome shotgun (WGS) entry which is preliminary data.</text>
</comment>
<dbReference type="NCBIfam" id="TIGR00231">
    <property type="entry name" value="small_GTP"/>
    <property type="match status" value="1"/>
</dbReference>
<accession>A0A2P7YF33</accession>
<dbReference type="PROSITE" id="PS51808">
    <property type="entry name" value="CHCH"/>
    <property type="match status" value="1"/>
</dbReference>
<dbReference type="Gene3D" id="3.40.50.300">
    <property type="entry name" value="P-loop containing nucleotide triphosphate hydrolases"/>
    <property type="match status" value="1"/>
</dbReference>
<dbReference type="PROSITE" id="PS51420">
    <property type="entry name" value="RHO"/>
    <property type="match status" value="1"/>
</dbReference>
<evidence type="ECO:0000256" key="4">
    <source>
        <dbReference type="ARBA" id="ARBA00022481"/>
    </source>
</evidence>
<dbReference type="InterPro" id="IPR009069">
    <property type="entry name" value="Cys_alpha_HP_mot_SF"/>
</dbReference>
<dbReference type="GO" id="GO:0003924">
    <property type="term" value="F:GTPase activity"/>
    <property type="evidence" value="ECO:0007669"/>
    <property type="project" value="InterPro"/>
</dbReference>
<dbReference type="SUPFAM" id="SSF52540">
    <property type="entry name" value="P-loop containing nucleoside triphosphate hydrolases"/>
    <property type="match status" value="1"/>
</dbReference>
<dbReference type="PROSITE" id="PS51421">
    <property type="entry name" value="RAS"/>
    <property type="match status" value="1"/>
</dbReference>
<gene>
    <name evidence="10" type="ORF">B9Z65_8896</name>
</gene>
<dbReference type="InterPro" id="IPR027417">
    <property type="entry name" value="P-loop_NTPase"/>
</dbReference>
<comment type="subcellular location">
    <subcellularLocation>
        <location evidence="1">Cell membrane</location>
        <topology evidence="1">Lipid-anchor</topology>
    </subcellularLocation>
</comment>
<proteinExistence type="inferred from homology"/>
<dbReference type="EMBL" id="NHZQ01000447">
    <property type="protein sequence ID" value="PSK34570.1"/>
    <property type="molecule type" value="Genomic_DNA"/>
</dbReference>
<evidence type="ECO:0000256" key="6">
    <source>
        <dbReference type="ARBA" id="ARBA00023134"/>
    </source>
</evidence>
<dbReference type="SUPFAM" id="SSF47072">
    <property type="entry name" value="Cysteine alpha-hairpin motif"/>
    <property type="match status" value="1"/>
</dbReference>
<dbReference type="GO" id="GO:0007264">
    <property type="term" value="P:small GTPase-mediated signal transduction"/>
    <property type="evidence" value="ECO:0007669"/>
    <property type="project" value="InterPro"/>
</dbReference>
<sequence>MSEEAGKSAEWAKSGAQFQAKKNSQYLDPCQEAANRSLKCLRRNGGSRDMCMDYFDAYRECKKKWQEELAEEKRKQGRCVFSKGTFPEVYVPTVFENYVADVEVDGKHVELALWDTAGQEDYDRLRPLSYPDSHVILICFAVDSPDSLDNVQEKWISEVLHFCQGLPIILVGCKKDLRYDQKTIEELHKTSQKPVTPEQAEDVRKKIGAQKYLECSAKTNEGVREVFEHATRAALLTRKEKKKKCLIL</sequence>
<evidence type="ECO:0000256" key="8">
    <source>
        <dbReference type="ARBA" id="ARBA00023288"/>
    </source>
</evidence>
<dbReference type="GO" id="GO:0005886">
    <property type="term" value="C:plasma membrane"/>
    <property type="evidence" value="ECO:0007669"/>
    <property type="project" value="UniProtKB-SubCell"/>
</dbReference>
<evidence type="ECO:0000256" key="1">
    <source>
        <dbReference type="ARBA" id="ARBA00004193"/>
    </source>
</evidence>
<dbReference type="SMART" id="SM00174">
    <property type="entry name" value="RHO"/>
    <property type="match status" value="1"/>
</dbReference>
<evidence type="ECO:0000313" key="11">
    <source>
        <dbReference type="Proteomes" id="UP000243723"/>
    </source>
</evidence>
<keyword evidence="8" id="KW-0449">Lipoprotein</keyword>
<keyword evidence="11" id="KW-1185">Reference proteome</keyword>
<reference evidence="10 11" key="1">
    <citation type="submission" date="2017-05" db="EMBL/GenBank/DDBJ databases">
        <title>Draft genome sequence of Elsinoe australis.</title>
        <authorList>
            <person name="Cheng Q."/>
        </authorList>
    </citation>
    <scope>NUCLEOTIDE SEQUENCE [LARGE SCALE GENOMIC DNA]</scope>
    <source>
        <strain evidence="10 11">NL1</strain>
    </source>
</reference>
<dbReference type="SMART" id="SM00173">
    <property type="entry name" value="RAS"/>
    <property type="match status" value="1"/>
</dbReference>
<dbReference type="GO" id="GO:0005525">
    <property type="term" value="F:GTP binding"/>
    <property type="evidence" value="ECO:0007669"/>
    <property type="project" value="UniProtKB-KW"/>
</dbReference>
<dbReference type="AlphaFoldDB" id="A0A2P7YF33"/>
<dbReference type="PANTHER" id="PTHR24072">
    <property type="entry name" value="RHO FAMILY GTPASE"/>
    <property type="match status" value="1"/>
</dbReference>
<dbReference type="PROSITE" id="PS51419">
    <property type="entry name" value="RAB"/>
    <property type="match status" value="1"/>
</dbReference>
<dbReference type="OrthoDB" id="8830751at2759"/>
<protein>
    <submittedName>
        <fullName evidence="10">GTP-binding protein rhoA</fullName>
    </submittedName>
</protein>
<dbReference type="InterPro" id="IPR003578">
    <property type="entry name" value="Small_GTPase_Rho"/>
</dbReference>
<comment type="similarity">
    <text evidence="2">Belongs to the small GTPase superfamily. Rho family.</text>
</comment>
<dbReference type="STRING" id="40998.A0A2P7YF33"/>
<dbReference type="InterPro" id="IPR005225">
    <property type="entry name" value="Small_GTP-bd"/>
</dbReference>
<dbReference type="PRINTS" id="PR00449">
    <property type="entry name" value="RASTRNSFRMNG"/>
</dbReference>
<dbReference type="FunFam" id="3.40.50.300:FF:000329">
    <property type="entry name" value="GTP-binding protein rhoA"/>
    <property type="match status" value="1"/>
</dbReference>
<keyword evidence="9" id="KW-0636">Prenylation</keyword>
<dbReference type="SMART" id="SM00175">
    <property type="entry name" value="RAB"/>
    <property type="match status" value="1"/>
</dbReference>
<dbReference type="Pfam" id="PF00071">
    <property type="entry name" value="Ras"/>
    <property type="match status" value="1"/>
</dbReference>
<keyword evidence="5" id="KW-0547">Nucleotide-binding</keyword>
<keyword evidence="4" id="KW-0488">Methylation</keyword>
<name>A0A2P7YF33_9PEZI</name>
<evidence type="ECO:0000256" key="5">
    <source>
        <dbReference type="ARBA" id="ARBA00022741"/>
    </source>
</evidence>
<evidence type="ECO:0000256" key="2">
    <source>
        <dbReference type="ARBA" id="ARBA00010142"/>
    </source>
</evidence>
<keyword evidence="6" id="KW-0342">GTP-binding</keyword>
<dbReference type="InterPro" id="IPR001806">
    <property type="entry name" value="Small_GTPase"/>
</dbReference>
<organism evidence="10 11">
    <name type="scientific">Elsinoe australis</name>
    <dbReference type="NCBI Taxonomy" id="40998"/>
    <lineage>
        <taxon>Eukaryota</taxon>
        <taxon>Fungi</taxon>
        <taxon>Dikarya</taxon>
        <taxon>Ascomycota</taxon>
        <taxon>Pezizomycotina</taxon>
        <taxon>Dothideomycetes</taxon>
        <taxon>Dothideomycetidae</taxon>
        <taxon>Myriangiales</taxon>
        <taxon>Elsinoaceae</taxon>
        <taxon>Elsinoe</taxon>
    </lineage>
</organism>
<keyword evidence="3" id="KW-1003">Cell membrane</keyword>
<keyword evidence="7" id="KW-0472">Membrane</keyword>
<evidence type="ECO:0000256" key="9">
    <source>
        <dbReference type="ARBA" id="ARBA00023289"/>
    </source>
</evidence>
<evidence type="ECO:0000256" key="3">
    <source>
        <dbReference type="ARBA" id="ARBA00022475"/>
    </source>
</evidence>
<evidence type="ECO:0000256" key="7">
    <source>
        <dbReference type="ARBA" id="ARBA00023136"/>
    </source>
</evidence>